<dbReference type="PANTHER" id="PTHR42945:SF9">
    <property type="entry name" value="HISTIDINE BIOSYNTHESIS BIFUNCTIONAL PROTEIN HISIE"/>
    <property type="match status" value="1"/>
</dbReference>
<evidence type="ECO:0000256" key="4">
    <source>
        <dbReference type="ARBA" id="ARBA00005169"/>
    </source>
</evidence>
<dbReference type="Pfam" id="PF01502">
    <property type="entry name" value="PRA-CH"/>
    <property type="match status" value="1"/>
</dbReference>
<dbReference type="HAMAP" id="MF_01019">
    <property type="entry name" value="HisIE"/>
    <property type="match status" value="1"/>
</dbReference>
<evidence type="ECO:0000256" key="16">
    <source>
        <dbReference type="HAMAP-Rule" id="MF_01019"/>
    </source>
</evidence>
<dbReference type="EC" id="3.6.1.31" evidence="16"/>
<dbReference type="Pfam" id="PF01503">
    <property type="entry name" value="PRA-PH"/>
    <property type="match status" value="1"/>
</dbReference>
<reference evidence="18 19" key="1">
    <citation type="submission" date="2024-01" db="EMBL/GenBank/DDBJ databases">
        <title>Hyphobacterium bacterium isolated from marine sediment.</title>
        <authorList>
            <person name="Zhao S."/>
        </authorList>
    </citation>
    <scope>NUCLEOTIDE SEQUENCE [LARGE SCALE GENOMIC DNA]</scope>
    <source>
        <strain evidence="18 19">Y60-23</strain>
    </source>
</reference>
<dbReference type="InterPro" id="IPR023019">
    <property type="entry name" value="His_synth_HisIE"/>
</dbReference>
<evidence type="ECO:0000256" key="8">
    <source>
        <dbReference type="ARBA" id="ARBA00009392"/>
    </source>
</evidence>
<evidence type="ECO:0000256" key="3">
    <source>
        <dbReference type="ARBA" id="ARBA00004496"/>
    </source>
</evidence>
<comment type="pathway">
    <text evidence="4 16">Amino-acid biosynthesis; L-histidine biosynthesis; L-histidine from 5-phospho-alpha-D-ribose 1-diphosphate: step 3/9.</text>
</comment>
<dbReference type="Gene3D" id="3.10.20.810">
    <property type="entry name" value="Phosphoribosyl-AMP cyclohydrolase"/>
    <property type="match status" value="1"/>
</dbReference>
<comment type="similarity">
    <text evidence="7 16">In the N-terminal section; belongs to the PRA-CH family.</text>
</comment>
<dbReference type="NCBIfam" id="TIGR03188">
    <property type="entry name" value="histidine_hisI"/>
    <property type="match status" value="1"/>
</dbReference>
<evidence type="ECO:0000259" key="17">
    <source>
        <dbReference type="Pfam" id="PF01502"/>
    </source>
</evidence>
<dbReference type="NCBIfam" id="NF000768">
    <property type="entry name" value="PRK00051.1"/>
    <property type="match status" value="1"/>
</dbReference>
<dbReference type="HAMAP" id="MF_01020">
    <property type="entry name" value="HisE"/>
    <property type="match status" value="1"/>
</dbReference>
<comment type="caution">
    <text evidence="18">The sequence shown here is derived from an EMBL/GenBank/DDBJ whole genome shotgun (WGS) entry which is preliminary data.</text>
</comment>
<dbReference type="SUPFAM" id="SSF101386">
    <property type="entry name" value="all-alpha NTP pyrophosphatases"/>
    <property type="match status" value="1"/>
</dbReference>
<comment type="catalytic activity">
    <reaction evidence="2 16">
        <text>1-(5-phospho-beta-D-ribosyl)-ATP + H2O = 1-(5-phospho-beta-D-ribosyl)-5'-AMP + diphosphate + H(+)</text>
        <dbReference type="Rhea" id="RHEA:22828"/>
        <dbReference type="ChEBI" id="CHEBI:15377"/>
        <dbReference type="ChEBI" id="CHEBI:15378"/>
        <dbReference type="ChEBI" id="CHEBI:33019"/>
        <dbReference type="ChEBI" id="CHEBI:59457"/>
        <dbReference type="ChEBI" id="CHEBI:73183"/>
        <dbReference type="EC" id="3.6.1.31"/>
    </reaction>
</comment>
<evidence type="ECO:0000256" key="13">
    <source>
        <dbReference type="ARBA" id="ARBA00022840"/>
    </source>
</evidence>
<feature type="region of interest" description="Phosphoribosyl-AMP cyclohydrolase" evidence="16">
    <location>
        <begin position="1"/>
        <end position="112"/>
    </location>
</feature>
<comment type="catalytic activity">
    <reaction evidence="1 16">
        <text>1-(5-phospho-beta-D-ribosyl)-5'-AMP + H2O = 1-(5-phospho-beta-D-ribosyl)-5-[(5-phospho-beta-D-ribosylamino)methylideneamino]imidazole-4-carboxamide</text>
        <dbReference type="Rhea" id="RHEA:20049"/>
        <dbReference type="ChEBI" id="CHEBI:15377"/>
        <dbReference type="ChEBI" id="CHEBI:58435"/>
        <dbReference type="ChEBI" id="CHEBI:59457"/>
        <dbReference type="EC" id="3.5.4.19"/>
    </reaction>
</comment>
<dbReference type="InterPro" id="IPR021130">
    <property type="entry name" value="PRib-ATP_PPHydrolase-like"/>
</dbReference>
<dbReference type="Proteomes" id="UP001310692">
    <property type="component" value="Unassembled WGS sequence"/>
</dbReference>
<feature type="domain" description="Phosphoribosyl-AMP cyclohydrolase" evidence="17">
    <location>
        <begin position="30"/>
        <end position="102"/>
    </location>
</feature>
<dbReference type="RefSeq" id="WP_330196287.1">
    <property type="nucleotide sequence ID" value="NZ_JAZDRO010000003.1"/>
</dbReference>
<keyword evidence="9 16" id="KW-0963">Cytoplasm</keyword>
<dbReference type="InterPro" id="IPR038019">
    <property type="entry name" value="PRib_AMP_CycHydrolase_sf"/>
</dbReference>
<keyword evidence="12 16" id="KW-0378">Hydrolase</keyword>
<dbReference type="SUPFAM" id="SSF141734">
    <property type="entry name" value="HisI-like"/>
    <property type="match status" value="1"/>
</dbReference>
<evidence type="ECO:0000256" key="2">
    <source>
        <dbReference type="ARBA" id="ARBA00001460"/>
    </source>
</evidence>
<evidence type="ECO:0000256" key="9">
    <source>
        <dbReference type="ARBA" id="ARBA00022490"/>
    </source>
</evidence>
<keyword evidence="15 16" id="KW-0511">Multifunctional enzyme</keyword>
<evidence type="ECO:0000256" key="12">
    <source>
        <dbReference type="ARBA" id="ARBA00022801"/>
    </source>
</evidence>
<organism evidence="18 19">
    <name type="scientific">Hyphobacterium marinum</name>
    <dbReference type="NCBI Taxonomy" id="3116574"/>
    <lineage>
        <taxon>Bacteria</taxon>
        <taxon>Pseudomonadati</taxon>
        <taxon>Pseudomonadota</taxon>
        <taxon>Alphaproteobacteria</taxon>
        <taxon>Maricaulales</taxon>
        <taxon>Maricaulaceae</taxon>
        <taxon>Hyphobacterium</taxon>
    </lineage>
</organism>
<evidence type="ECO:0000256" key="7">
    <source>
        <dbReference type="ARBA" id="ARBA00008299"/>
    </source>
</evidence>
<evidence type="ECO:0000256" key="14">
    <source>
        <dbReference type="ARBA" id="ARBA00023102"/>
    </source>
</evidence>
<keyword evidence="11 16" id="KW-0547">Nucleotide-binding</keyword>
<dbReference type="GO" id="GO:0004636">
    <property type="term" value="F:phosphoribosyl-ATP diphosphatase activity"/>
    <property type="evidence" value="ECO:0007669"/>
    <property type="project" value="UniProtKB-EC"/>
</dbReference>
<comment type="similarity">
    <text evidence="6 16">In the C-terminal section; belongs to the PRA-PH family.</text>
</comment>
<evidence type="ECO:0000256" key="15">
    <source>
        <dbReference type="ARBA" id="ARBA00023268"/>
    </source>
</evidence>
<comment type="subcellular location">
    <subcellularLocation>
        <location evidence="3 16">Cytoplasm</location>
    </subcellularLocation>
</comment>
<dbReference type="EMBL" id="JAZDRO010000003">
    <property type="protein sequence ID" value="MEE2566736.1"/>
    <property type="molecule type" value="Genomic_DNA"/>
</dbReference>
<comment type="pathway">
    <text evidence="5 16">Amino-acid biosynthesis; L-histidine biosynthesis; L-histidine from 5-phospho-alpha-D-ribose 1-diphosphate: step 2/9.</text>
</comment>
<evidence type="ECO:0000313" key="19">
    <source>
        <dbReference type="Proteomes" id="UP001310692"/>
    </source>
</evidence>
<dbReference type="NCBIfam" id="NF002747">
    <property type="entry name" value="PRK02759.1"/>
    <property type="match status" value="1"/>
</dbReference>
<name>A0ABU7LYV0_9PROT</name>
<sequence>MTDAPDIDFDKGEGLVPAIVQDAATRQVLMLGYMNRDAFTRTLETGQVTFFSRSKNRLWTKGETSGNTLSLVSIRSDCDRDTLLVEARPAGPACHTGSVSCFDDGDAPGLGFLARLSDVIASRRDTDPSGSYVAKLLAAGPQRMAQKVGEEGVETALAAVSGDIADLTGEAADLVFHLLVLLEGKGVGFDTVIAELRRRHAEAVSPPQKSSEGRD</sequence>
<dbReference type="EC" id="3.5.4.19" evidence="16"/>
<dbReference type="Gene3D" id="1.10.287.1080">
    <property type="entry name" value="MazG-like"/>
    <property type="match status" value="1"/>
</dbReference>
<comment type="similarity">
    <text evidence="8">Belongs to the PRA-PH family.</text>
</comment>
<evidence type="ECO:0000313" key="18">
    <source>
        <dbReference type="EMBL" id="MEE2566736.1"/>
    </source>
</evidence>
<evidence type="ECO:0000256" key="10">
    <source>
        <dbReference type="ARBA" id="ARBA00022605"/>
    </source>
</evidence>
<dbReference type="InterPro" id="IPR008179">
    <property type="entry name" value="HisE"/>
</dbReference>
<keyword evidence="10 16" id="KW-0028">Amino-acid biosynthesis</keyword>
<keyword evidence="13 16" id="KW-0067">ATP-binding</keyword>
<protein>
    <recommendedName>
        <fullName evidence="16">Histidine biosynthesis bifunctional protein HisIE</fullName>
    </recommendedName>
    <domain>
        <recommendedName>
            <fullName evidence="16">Phosphoribosyl-AMP cyclohydrolase</fullName>
            <shortName evidence="16">PRA-CH</shortName>
            <ecNumber evidence="16">3.5.4.19</ecNumber>
        </recommendedName>
    </domain>
    <domain>
        <recommendedName>
            <fullName evidence="16">Phosphoribosyl-ATP pyrophosphatase</fullName>
            <shortName evidence="16">PRA-PH</shortName>
            <ecNumber evidence="16">3.6.1.31</ecNumber>
        </recommendedName>
    </domain>
</protein>
<dbReference type="CDD" id="cd11534">
    <property type="entry name" value="NTP-PPase_HisIE_like"/>
    <property type="match status" value="1"/>
</dbReference>
<keyword evidence="14 16" id="KW-0368">Histidine biosynthesis</keyword>
<dbReference type="PANTHER" id="PTHR42945">
    <property type="entry name" value="HISTIDINE BIOSYNTHESIS BIFUNCTIONAL PROTEIN"/>
    <property type="match status" value="1"/>
</dbReference>
<gene>
    <name evidence="16 18" type="primary">hisIE</name>
    <name evidence="16" type="synonym">hisI</name>
    <name evidence="18" type="ORF">V0U35_08595</name>
</gene>
<feature type="region of interest" description="Phosphoribosyl-ATP pyrophosphohydrolase" evidence="16">
    <location>
        <begin position="113"/>
        <end position="215"/>
    </location>
</feature>
<keyword evidence="19" id="KW-1185">Reference proteome</keyword>
<accession>A0ABU7LYV0</accession>
<evidence type="ECO:0000256" key="6">
    <source>
        <dbReference type="ARBA" id="ARBA00007731"/>
    </source>
</evidence>
<dbReference type="GO" id="GO:0004635">
    <property type="term" value="F:phosphoribosyl-AMP cyclohydrolase activity"/>
    <property type="evidence" value="ECO:0007669"/>
    <property type="project" value="UniProtKB-EC"/>
</dbReference>
<evidence type="ECO:0000256" key="5">
    <source>
        <dbReference type="ARBA" id="ARBA00005204"/>
    </source>
</evidence>
<proteinExistence type="inferred from homology"/>
<evidence type="ECO:0000256" key="11">
    <source>
        <dbReference type="ARBA" id="ARBA00022741"/>
    </source>
</evidence>
<dbReference type="InterPro" id="IPR002496">
    <property type="entry name" value="PRib_AMP_CycHydrolase_dom"/>
</dbReference>
<evidence type="ECO:0000256" key="1">
    <source>
        <dbReference type="ARBA" id="ARBA00000024"/>
    </source>
</evidence>